<dbReference type="PANTHER" id="PTHR10697:SF5">
    <property type="entry name" value="EPENDYMIN-RELATED"/>
    <property type="match status" value="1"/>
</dbReference>
<comment type="similarity">
    <text evidence="1">Belongs to the ependymin family.</text>
</comment>
<evidence type="ECO:0000313" key="3">
    <source>
        <dbReference type="Proteomes" id="UP000472271"/>
    </source>
</evidence>
<organism evidence="2 3">
    <name type="scientific">Sphaeramia orbicularis</name>
    <name type="common">orbiculate cardinalfish</name>
    <dbReference type="NCBI Taxonomy" id="375764"/>
    <lineage>
        <taxon>Eukaryota</taxon>
        <taxon>Metazoa</taxon>
        <taxon>Chordata</taxon>
        <taxon>Craniata</taxon>
        <taxon>Vertebrata</taxon>
        <taxon>Euteleostomi</taxon>
        <taxon>Actinopterygii</taxon>
        <taxon>Neopterygii</taxon>
        <taxon>Teleostei</taxon>
        <taxon>Neoteleostei</taxon>
        <taxon>Acanthomorphata</taxon>
        <taxon>Gobiaria</taxon>
        <taxon>Kurtiformes</taxon>
        <taxon>Apogonoidei</taxon>
        <taxon>Apogonidae</taxon>
        <taxon>Apogoninae</taxon>
        <taxon>Sphaeramia</taxon>
    </lineage>
</organism>
<sequence length="161" mass="17871">PQYLRNTCASFRKPSSSFPVVFSSFQKVYYEIDWTKVTCKKKRLNADFIPMHVPADAKLMGQVVMGSSSSWGMGVLINNWVGTLVDVFSGYYNAVFTEVGCIPMTYMGYGPSGFNFISTFNWVLGTTDPMSFIPPFICARSALDQSEEPANFFTALSAGNK</sequence>
<dbReference type="PRINTS" id="PR00317">
    <property type="entry name" value="EPENDYMIN"/>
</dbReference>
<reference evidence="2" key="3">
    <citation type="submission" date="2025-09" db="UniProtKB">
        <authorList>
            <consortium name="Ensembl"/>
        </authorList>
    </citation>
    <scope>IDENTIFICATION</scope>
</reference>
<keyword evidence="3" id="KW-1185">Reference proteome</keyword>
<evidence type="ECO:0000256" key="1">
    <source>
        <dbReference type="ARBA" id="ARBA00010771"/>
    </source>
</evidence>
<evidence type="ECO:0000313" key="2">
    <source>
        <dbReference type="Ensembl" id="ENSSORP00005003915.1"/>
    </source>
</evidence>
<dbReference type="Pfam" id="PF00811">
    <property type="entry name" value="Ependymin"/>
    <property type="match status" value="1"/>
</dbReference>
<accession>A0A672YH78</accession>
<proteinExistence type="inferred from homology"/>
<dbReference type="Ensembl" id="ENSSORT00005004030.1">
    <property type="protein sequence ID" value="ENSSORP00005003915.1"/>
    <property type="gene ID" value="ENSSORG00005002355.1"/>
</dbReference>
<dbReference type="Proteomes" id="UP000472271">
    <property type="component" value="Chromosome 11"/>
</dbReference>
<dbReference type="PANTHER" id="PTHR10697">
    <property type="entry name" value="MAMMALIAN EPENDYMIN-RELATED PROTEIN 1"/>
    <property type="match status" value="1"/>
</dbReference>
<dbReference type="GO" id="GO:0007160">
    <property type="term" value="P:cell-matrix adhesion"/>
    <property type="evidence" value="ECO:0007669"/>
    <property type="project" value="InterPro"/>
</dbReference>
<name>A0A672YH78_9TELE</name>
<reference evidence="2" key="1">
    <citation type="submission" date="2019-06" db="EMBL/GenBank/DDBJ databases">
        <authorList>
            <consortium name="Wellcome Sanger Institute Data Sharing"/>
        </authorList>
    </citation>
    <scope>NUCLEOTIDE SEQUENCE [LARGE SCALE GENOMIC DNA]</scope>
</reference>
<dbReference type="GO" id="GO:0005509">
    <property type="term" value="F:calcium ion binding"/>
    <property type="evidence" value="ECO:0007669"/>
    <property type="project" value="InterPro"/>
</dbReference>
<dbReference type="AlphaFoldDB" id="A0A672YH78"/>
<dbReference type="GO" id="GO:0005764">
    <property type="term" value="C:lysosome"/>
    <property type="evidence" value="ECO:0007669"/>
    <property type="project" value="TreeGrafter"/>
</dbReference>
<reference evidence="2" key="2">
    <citation type="submission" date="2025-08" db="UniProtKB">
        <authorList>
            <consortium name="Ensembl"/>
        </authorList>
    </citation>
    <scope>IDENTIFICATION</scope>
</reference>
<dbReference type="InterPro" id="IPR001299">
    <property type="entry name" value="Ependymin"/>
</dbReference>
<protein>
    <submittedName>
        <fullName evidence="2">Uncharacterized protein</fullName>
    </submittedName>
</protein>
<dbReference type="GO" id="GO:0005576">
    <property type="term" value="C:extracellular region"/>
    <property type="evidence" value="ECO:0007669"/>
    <property type="project" value="InterPro"/>
</dbReference>